<dbReference type="InterPro" id="IPR005064">
    <property type="entry name" value="BUG"/>
</dbReference>
<comment type="similarity">
    <text evidence="1">Belongs to the UPF0065 (bug) family.</text>
</comment>
<name>A0A225MSD3_9BURK</name>
<reference evidence="3" key="1">
    <citation type="submission" date="2017-06" db="EMBL/GenBank/DDBJ databases">
        <title>Herbaspirillum phytohormonus sp. nov., isolated from the root nodule of Robinia pseudoacacia in lead-zinc mine.</title>
        <authorList>
            <person name="Fan M."/>
            <person name="Lin Y."/>
        </authorList>
    </citation>
    <scope>NUCLEOTIDE SEQUENCE [LARGE SCALE GENOMIC DNA]</scope>
    <source>
        <strain evidence="3">SC-089</strain>
    </source>
</reference>
<comment type="caution">
    <text evidence="2">The sequence shown here is derived from an EMBL/GenBank/DDBJ whole genome shotgun (WGS) entry which is preliminary data.</text>
</comment>
<keyword evidence="3" id="KW-1185">Reference proteome</keyword>
<dbReference type="PANTHER" id="PTHR42928:SF5">
    <property type="entry name" value="BLR1237 PROTEIN"/>
    <property type="match status" value="1"/>
</dbReference>
<evidence type="ECO:0008006" key="4">
    <source>
        <dbReference type="Google" id="ProtNLM"/>
    </source>
</evidence>
<sequence>MLAAMASLPLAAQAAANNSWQPRRPIEMLISYPAGGGADTIGRALAAQVGRQAGWKIIPMNKPGAGGLVFLRDLSEAKPDGSRIGICLSSQLTFPPGGSKSLAVNIDDYVLLGSVATSYMTILSKGGGPLASIDAIKSYAKKNGSVSIAVSPTFSWLSHALSDALGVTVIGVVYKGASEYLPALLGGHVDLVVWAGGTQQLEAAGTVVVVATLASQRIPGDPSIPTLKENGIPIEVEADFIVLAPKAMDTGITETFTGVIAKAAQSPAFQSRMEALLGRPARYVAPQQLFPHLKAQQQVALEYESRYAKH</sequence>
<accession>A0A225MSD3</accession>
<dbReference type="Proteomes" id="UP000214603">
    <property type="component" value="Unassembled WGS sequence"/>
</dbReference>
<dbReference type="Gene3D" id="3.40.190.10">
    <property type="entry name" value="Periplasmic binding protein-like II"/>
    <property type="match status" value="1"/>
</dbReference>
<protein>
    <recommendedName>
        <fullName evidence="4">Tripartite tricarboxylate transporter substrate binding protein</fullName>
    </recommendedName>
</protein>
<evidence type="ECO:0000313" key="2">
    <source>
        <dbReference type="EMBL" id="OWT63962.1"/>
    </source>
</evidence>
<dbReference type="Pfam" id="PF03401">
    <property type="entry name" value="TctC"/>
    <property type="match status" value="1"/>
</dbReference>
<proteinExistence type="inferred from homology"/>
<evidence type="ECO:0000313" key="3">
    <source>
        <dbReference type="Proteomes" id="UP000214603"/>
    </source>
</evidence>
<dbReference type="PANTHER" id="PTHR42928">
    <property type="entry name" value="TRICARBOXYLATE-BINDING PROTEIN"/>
    <property type="match status" value="1"/>
</dbReference>
<dbReference type="Gene3D" id="3.40.190.150">
    <property type="entry name" value="Bordetella uptake gene, domain 1"/>
    <property type="match status" value="1"/>
</dbReference>
<dbReference type="EMBL" id="NJIH01000003">
    <property type="protein sequence ID" value="OWT63962.1"/>
    <property type="molecule type" value="Genomic_DNA"/>
</dbReference>
<gene>
    <name evidence="2" type="ORF">CEY11_06590</name>
</gene>
<evidence type="ECO:0000256" key="1">
    <source>
        <dbReference type="ARBA" id="ARBA00006987"/>
    </source>
</evidence>
<dbReference type="AlphaFoldDB" id="A0A225MSD3"/>
<organism evidence="2 3">
    <name type="scientific">Candidimonas nitroreducens</name>
    <dbReference type="NCBI Taxonomy" id="683354"/>
    <lineage>
        <taxon>Bacteria</taxon>
        <taxon>Pseudomonadati</taxon>
        <taxon>Pseudomonadota</taxon>
        <taxon>Betaproteobacteria</taxon>
        <taxon>Burkholderiales</taxon>
        <taxon>Alcaligenaceae</taxon>
        <taxon>Candidimonas</taxon>
    </lineage>
</organism>
<dbReference type="CDD" id="cd07012">
    <property type="entry name" value="PBP2_Bug_TTT"/>
    <property type="match status" value="1"/>
</dbReference>
<dbReference type="InterPro" id="IPR042100">
    <property type="entry name" value="Bug_dom1"/>
</dbReference>